<dbReference type="GO" id="GO:0005886">
    <property type="term" value="C:plasma membrane"/>
    <property type="evidence" value="ECO:0007669"/>
    <property type="project" value="TreeGrafter"/>
</dbReference>
<comment type="similarity">
    <text evidence="2">Belongs to the cation diffusion facilitator (CDF) transporter (TC 2.A.4) family.</text>
</comment>
<dbReference type="InterPro" id="IPR002524">
    <property type="entry name" value="Cation_efflux"/>
</dbReference>
<feature type="transmembrane region" description="Helical" evidence="8">
    <location>
        <begin position="81"/>
        <end position="99"/>
    </location>
</feature>
<dbReference type="SUPFAM" id="SSF161111">
    <property type="entry name" value="Cation efflux protein transmembrane domain-like"/>
    <property type="match status" value="1"/>
</dbReference>
<keyword evidence="12" id="KW-1185">Reference proteome</keyword>
<protein>
    <submittedName>
        <fullName evidence="11">Cation diffusion facilitator family transporter</fullName>
    </submittedName>
</protein>
<evidence type="ECO:0000256" key="3">
    <source>
        <dbReference type="ARBA" id="ARBA00022448"/>
    </source>
</evidence>
<comment type="subcellular location">
    <subcellularLocation>
        <location evidence="1">Membrane</location>
        <topology evidence="1">Multi-pass membrane protein</topology>
    </subcellularLocation>
</comment>
<dbReference type="EMBL" id="CP013729">
    <property type="protein sequence ID" value="ALV05767.1"/>
    <property type="molecule type" value="Genomic_DNA"/>
</dbReference>
<feature type="transmembrane region" description="Helical" evidence="8">
    <location>
        <begin position="111"/>
        <end position="133"/>
    </location>
</feature>
<dbReference type="Gene3D" id="3.30.70.1350">
    <property type="entry name" value="Cation efflux protein, cytoplasmic domain"/>
    <property type="match status" value="1"/>
</dbReference>
<dbReference type="PATRIC" id="fig|76731.3.peg.1303"/>
<feature type="region of interest" description="Disordered" evidence="7">
    <location>
        <begin position="295"/>
        <end position="334"/>
    </location>
</feature>
<dbReference type="PANTHER" id="PTHR43840">
    <property type="entry name" value="MITOCHONDRIAL METAL TRANSPORTER 1-RELATED"/>
    <property type="match status" value="1"/>
</dbReference>
<dbReference type="STRING" id="76731.RD2015_1276"/>
<dbReference type="GO" id="GO:0015093">
    <property type="term" value="F:ferrous iron transmembrane transporter activity"/>
    <property type="evidence" value="ECO:0007669"/>
    <property type="project" value="TreeGrafter"/>
</dbReference>
<dbReference type="SUPFAM" id="SSF160240">
    <property type="entry name" value="Cation efflux protein cytoplasmic domain-like"/>
    <property type="match status" value="1"/>
</dbReference>
<keyword evidence="4 8" id="KW-0812">Transmembrane</keyword>
<dbReference type="Gene3D" id="1.20.1510.10">
    <property type="entry name" value="Cation efflux protein transmembrane domain"/>
    <property type="match status" value="1"/>
</dbReference>
<evidence type="ECO:0000256" key="2">
    <source>
        <dbReference type="ARBA" id="ARBA00008114"/>
    </source>
</evidence>
<evidence type="ECO:0000313" key="11">
    <source>
        <dbReference type="EMBL" id="ALV05767.1"/>
    </source>
</evidence>
<keyword evidence="3" id="KW-0813">Transport</keyword>
<evidence type="ECO:0000259" key="9">
    <source>
        <dbReference type="Pfam" id="PF01545"/>
    </source>
</evidence>
<gene>
    <name evidence="11" type="ORF">RD2015_1276</name>
</gene>
<dbReference type="InterPro" id="IPR036837">
    <property type="entry name" value="Cation_efflux_CTD_sf"/>
</dbReference>
<evidence type="ECO:0000256" key="1">
    <source>
        <dbReference type="ARBA" id="ARBA00004141"/>
    </source>
</evidence>
<dbReference type="InterPro" id="IPR027469">
    <property type="entry name" value="Cation_efflux_TMD_sf"/>
</dbReference>
<dbReference type="InterPro" id="IPR027470">
    <property type="entry name" value="Cation_efflux_CTD"/>
</dbReference>
<accession>A0A0U3LLH4</accession>
<dbReference type="GO" id="GO:0015086">
    <property type="term" value="F:cadmium ion transmembrane transporter activity"/>
    <property type="evidence" value="ECO:0007669"/>
    <property type="project" value="TreeGrafter"/>
</dbReference>
<dbReference type="Pfam" id="PF01545">
    <property type="entry name" value="Cation_efflux"/>
    <property type="match status" value="1"/>
</dbReference>
<organism evidence="11 12">
    <name type="scientific">Roseateles depolymerans</name>
    <dbReference type="NCBI Taxonomy" id="76731"/>
    <lineage>
        <taxon>Bacteria</taxon>
        <taxon>Pseudomonadati</taxon>
        <taxon>Pseudomonadota</taxon>
        <taxon>Betaproteobacteria</taxon>
        <taxon>Burkholderiales</taxon>
        <taxon>Sphaerotilaceae</taxon>
        <taxon>Roseateles</taxon>
    </lineage>
</organism>
<dbReference type="InterPro" id="IPR050291">
    <property type="entry name" value="CDF_Transporter"/>
</dbReference>
<proteinExistence type="inferred from homology"/>
<evidence type="ECO:0000256" key="4">
    <source>
        <dbReference type="ARBA" id="ARBA00022692"/>
    </source>
</evidence>
<dbReference type="Proteomes" id="UP000060699">
    <property type="component" value="Chromosome"/>
</dbReference>
<keyword evidence="5 8" id="KW-1133">Transmembrane helix</keyword>
<reference evidence="11 12" key="1">
    <citation type="submission" date="2015-12" db="EMBL/GenBank/DDBJ databases">
        <title>Complete genome of Roseateles depolymerans KCTC 42856.</title>
        <authorList>
            <person name="Kim K.M."/>
        </authorList>
    </citation>
    <scope>NUCLEOTIDE SEQUENCE [LARGE SCALE GENOMIC DNA]</scope>
    <source>
        <strain evidence="11 12">KCTC 42856</strain>
    </source>
</reference>
<evidence type="ECO:0000313" key="12">
    <source>
        <dbReference type="Proteomes" id="UP000060699"/>
    </source>
</evidence>
<feature type="transmembrane region" description="Helical" evidence="8">
    <location>
        <begin position="154"/>
        <end position="173"/>
    </location>
</feature>
<dbReference type="AlphaFoldDB" id="A0A0U3LLH4"/>
<feature type="compositionally biased region" description="Low complexity" evidence="7">
    <location>
        <begin position="298"/>
        <end position="309"/>
    </location>
</feature>
<dbReference type="NCBIfam" id="TIGR01297">
    <property type="entry name" value="CDF"/>
    <property type="match status" value="1"/>
</dbReference>
<dbReference type="PANTHER" id="PTHR43840:SF15">
    <property type="entry name" value="MITOCHONDRIAL METAL TRANSPORTER 1-RELATED"/>
    <property type="match status" value="1"/>
</dbReference>
<evidence type="ECO:0000259" key="10">
    <source>
        <dbReference type="Pfam" id="PF16916"/>
    </source>
</evidence>
<dbReference type="GO" id="GO:0006882">
    <property type="term" value="P:intracellular zinc ion homeostasis"/>
    <property type="evidence" value="ECO:0007669"/>
    <property type="project" value="TreeGrafter"/>
</dbReference>
<name>A0A0U3LLH4_9BURK</name>
<feature type="transmembrane region" description="Helical" evidence="8">
    <location>
        <begin position="12"/>
        <end position="31"/>
    </location>
</feature>
<sequence>MPGMQVQHYLKLSVVVALVTIALKMAAWHWTGSVSLFSDAMESLVNLAGALFGLGMVTIARRPPDEDHPFGHHKAEYFSSAFEGALILVAALGIAWTAIDRLRTPQPLDSLDIGLALSLISTVINGVLASAMLKASREHRSIALEADARHLFTDVWTSVGVVIGLLGVRFTGWTWLDPLLALLVALNILREAVHLMWRSTGGLMDQALSSEDQQAIHAVLQRFTGPDLRFDHVATRMAGQRRYVDLHLHVPAPWTLGRAAALRGEVEQALMQALPGLRASIQLLPVNAETRFDELERTPTTPVSESTSSDASPTTPRMQEPADKSQALGPSTGA</sequence>
<feature type="transmembrane region" description="Helical" evidence="8">
    <location>
        <begin position="43"/>
        <end position="60"/>
    </location>
</feature>
<evidence type="ECO:0000256" key="8">
    <source>
        <dbReference type="SAM" id="Phobius"/>
    </source>
</evidence>
<dbReference type="Pfam" id="PF16916">
    <property type="entry name" value="ZT_dimer"/>
    <property type="match status" value="1"/>
</dbReference>
<dbReference type="InterPro" id="IPR058533">
    <property type="entry name" value="Cation_efflux_TM"/>
</dbReference>
<dbReference type="GO" id="GO:0015341">
    <property type="term" value="F:zinc efflux antiporter activity"/>
    <property type="evidence" value="ECO:0007669"/>
    <property type="project" value="TreeGrafter"/>
</dbReference>
<feature type="domain" description="Cation efflux protein transmembrane" evidence="9">
    <location>
        <begin position="10"/>
        <end position="204"/>
    </location>
</feature>
<evidence type="ECO:0000256" key="5">
    <source>
        <dbReference type="ARBA" id="ARBA00022989"/>
    </source>
</evidence>
<feature type="domain" description="Cation efflux protein cytoplasmic" evidence="10">
    <location>
        <begin position="208"/>
        <end position="285"/>
    </location>
</feature>
<evidence type="ECO:0000256" key="6">
    <source>
        <dbReference type="ARBA" id="ARBA00023136"/>
    </source>
</evidence>
<keyword evidence="6 8" id="KW-0472">Membrane</keyword>
<dbReference type="KEGG" id="rdp:RD2015_1276"/>
<evidence type="ECO:0000256" key="7">
    <source>
        <dbReference type="SAM" id="MobiDB-lite"/>
    </source>
</evidence>